<evidence type="ECO:0000256" key="1">
    <source>
        <dbReference type="ARBA" id="ARBA00009018"/>
    </source>
</evidence>
<protein>
    <recommendedName>
        <fullName evidence="5 6">Dephospho-CoA kinase</fullName>
        <ecNumber evidence="5 6">2.7.1.24</ecNumber>
    </recommendedName>
    <alternativeName>
        <fullName evidence="5">Dephosphocoenzyme A kinase</fullName>
    </alternativeName>
</protein>
<evidence type="ECO:0000313" key="7">
    <source>
        <dbReference type="EMBL" id="KYQ73365.1"/>
    </source>
</evidence>
<dbReference type="STRING" id="1806892.AZH43_06080"/>
<comment type="pathway">
    <text evidence="5">Cofactor biosynthesis; coenzyme A biosynthesis; CoA from (R)-pantothenate: step 5/5.</text>
</comment>
<evidence type="ECO:0000256" key="2">
    <source>
        <dbReference type="ARBA" id="ARBA00022741"/>
    </source>
</evidence>
<evidence type="ECO:0000256" key="4">
    <source>
        <dbReference type="ARBA" id="ARBA00022993"/>
    </source>
</evidence>
<keyword evidence="2 5" id="KW-0547">Nucleotide-binding</keyword>
<dbReference type="PANTHER" id="PTHR10695">
    <property type="entry name" value="DEPHOSPHO-COA KINASE-RELATED"/>
    <property type="match status" value="1"/>
</dbReference>
<dbReference type="PANTHER" id="PTHR10695:SF46">
    <property type="entry name" value="BIFUNCTIONAL COENZYME A SYNTHASE-RELATED"/>
    <property type="match status" value="1"/>
</dbReference>
<dbReference type="EC" id="2.7.1.24" evidence="5 6"/>
<keyword evidence="5" id="KW-0808">Transferase</keyword>
<dbReference type="NCBIfam" id="TIGR00152">
    <property type="entry name" value="dephospho-CoA kinase"/>
    <property type="match status" value="1"/>
</dbReference>
<dbReference type="RefSeq" id="WP_067666080.1">
    <property type="nucleotide sequence ID" value="NZ_CBCSIK010000004.1"/>
</dbReference>
<dbReference type="HAMAP" id="MF_00376">
    <property type="entry name" value="Dephospho_CoA_kinase"/>
    <property type="match status" value="1"/>
</dbReference>
<name>A0A151Y5Q4_9GAMM</name>
<keyword evidence="4 5" id="KW-0173">Coenzyme A biosynthesis</keyword>
<evidence type="ECO:0000256" key="6">
    <source>
        <dbReference type="NCBIfam" id="TIGR00152"/>
    </source>
</evidence>
<dbReference type="GO" id="GO:0005524">
    <property type="term" value="F:ATP binding"/>
    <property type="evidence" value="ECO:0007669"/>
    <property type="project" value="UniProtKB-UniRule"/>
</dbReference>
<keyword evidence="3 5" id="KW-0067">ATP-binding</keyword>
<keyword evidence="5 7" id="KW-0418">Kinase</keyword>
<comment type="subcellular location">
    <subcellularLocation>
        <location evidence="5">Cytoplasm</location>
    </subcellularLocation>
</comment>
<dbReference type="SUPFAM" id="SSF52540">
    <property type="entry name" value="P-loop containing nucleoside triphosphate hydrolases"/>
    <property type="match status" value="1"/>
</dbReference>
<evidence type="ECO:0000256" key="3">
    <source>
        <dbReference type="ARBA" id="ARBA00022840"/>
    </source>
</evidence>
<accession>A0A151Y5Q4</accession>
<dbReference type="Pfam" id="PF01121">
    <property type="entry name" value="CoaE"/>
    <property type="match status" value="1"/>
</dbReference>
<proteinExistence type="inferred from homology"/>
<comment type="caution">
    <text evidence="7">The sequence shown here is derived from an EMBL/GenBank/DDBJ whole genome shotgun (WGS) entry which is preliminary data.</text>
</comment>
<organism evidence="7 8">
    <name type="scientific">Acinetobacter pragensis</name>
    <dbReference type="NCBI Taxonomy" id="1806892"/>
    <lineage>
        <taxon>Bacteria</taxon>
        <taxon>Pseudomonadati</taxon>
        <taxon>Pseudomonadota</taxon>
        <taxon>Gammaproteobacteria</taxon>
        <taxon>Moraxellales</taxon>
        <taxon>Moraxellaceae</taxon>
        <taxon>Acinetobacter</taxon>
    </lineage>
</organism>
<keyword evidence="5" id="KW-0963">Cytoplasm</keyword>
<dbReference type="OrthoDB" id="9812943at2"/>
<keyword evidence="8" id="KW-1185">Reference proteome</keyword>
<evidence type="ECO:0000256" key="5">
    <source>
        <dbReference type="HAMAP-Rule" id="MF_00376"/>
    </source>
</evidence>
<comment type="catalytic activity">
    <reaction evidence="5">
        <text>3'-dephospho-CoA + ATP = ADP + CoA + H(+)</text>
        <dbReference type="Rhea" id="RHEA:18245"/>
        <dbReference type="ChEBI" id="CHEBI:15378"/>
        <dbReference type="ChEBI" id="CHEBI:30616"/>
        <dbReference type="ChEBI" id="CHEBI:57287"/>
        <dbReference type="ChEBI" id="CHEBI:57328"/>
        <dbReference type="ChEBI" id="CHEBI:456216"/>
        <dbReference type="EC" id="2.7.1.24"/>
    </reaction>
</comment>
<dbReference type="EMBL" id="LUAW01000007">
    <property type="protein sequence ID" value="KYQ73365.1"/>
    <property type="molecule type" value="Genomic_DNA"/>
</dbReference>
<dbReference type="GO" id="GO:0015937">
    <property type="term" value="P:coenzyme A biosynthetic process"/>
    <property type="evidence" value="ECO:0007669"/>
    <property type="project" value="UniProtKB-UniRule"/>
</dbReference>
<dbReference type="Gene3D" id="3.40.50.300">
    <property type="entry name" value="P-loop containing nucleotide triphosphate hydrolases"/>
    <property type="match status" value="1"/>
</dbReference>
<dbReference type="InterPro" id="IPR001977">
    <property type="entry name" value="Depp_CoAkinase"/>
</dbReference>
<dbReference type="CDD" id="cd02022">
    <property type="entry name" value="DPCK"/>
    <property type="match status" value="1"/>
</dbReference>
<dbReference type="PROSITE" id="PS51219">
    <property type="entry name" value="DPCK"/>
    <property type="match status" value="1"/>
</dbReference>
<gene>
    <name evidence="5" type="primary">coaE</name>
    <name evidence="7" type="ORF">AZH43_06080</name>
</gene>
<comment type="similarity">
    <text evidence="1 5">Belongs to the CoaE family.</text>
</comment>
<comment type="function">
    <text evidence="5">Catalyzes the phosphorylation of the 3'-hydroxyl group of dephosphocoenzyme A to form coenzyme A.</text>
</comment>
<dbReference type="UniPathway" id="UPA00241">
    <property type="reaction ID" value="UER00356"/>
</dbReference>
<dbReference type="InterPro" id="IPR027417">
    <property type="entry name" value="P-loop_NTPase"/>
</dbReference>
<sequence>MTFVVGLTGGIGSGKSAASAWFESQGIIVVDADLAARDVVQKNQPTLQAIHQAFGDWVLQKDGELNRRALREHIFKTPEARKALEQITHPAIRSSIIQQLMQADSPYAILVSPLLFETNQHELTQRTLLIDASEELQIQRASQRDGQTEEQIRTIIAAQMPRANKQQVADDIVLNDGHLDHLYQHLLPLHQEYLTLALQASALKKQPD</sequence>
<dbReference type="Proteomes" id="UP000076276">
    <property type="component" value="Unassembled WGS sequence"/>
</dbReference>
<dbReference type="GO" id="GO:0005737">
    <property type="term" value="C:cytoplasm"/>
    <property type="evidence" value="ECO:0007669"/>
    <property type="project" value="UniProtKB-SubCell"/>
</dbReference>
<reference evidence="7 8" key="1">
    <citation type="submission" date="2016-03" db="EMBL/GenBank/DDBJ databases">
        <title>Acinetobacter genomospecies 28 strain ANC 4149.</title>
        <authorList>
            <person name="Radolfova-Krizova L."/>
            <person name="Nemec A."/>
        </authorList>
    </citation>
    <scope>NUCLEOTIDE SEQUENCE [LARGE SCALE GENOMIC DNA]</scope>
    <source>
        <strain evidence="7 8">ANC 4149</strain>
    </source>
</reference>
<dbReference type="GO" id="GO:0004140">
    <property type="term" value="F:dephospho-CoA kinase activity"/>
    <property type="evidence" value="ECO:0007669"/>
    <property type="project" value="UniProtKB-UniRule"/>
</dbReference>
<evidence type="ECO:0000313" key="8">
    <source>
        <dbReference type="Proteomes" id="UP000076276"/>
    </source>
</evidence>
<feature type="binding site" evidence="5">
    <location>
        <begin position="12"/>
        <end position="17"/>
    </location>
    <ligand>
        <name>ATP</name>
        <dbReference type="ChEBI" id="CHEBI:30616"/>
    </ligand>
</feature>
<dbReference type="AlphaFoldDB" id="A0A151Y5Q4"/>